<organism evidence="1 2">
    <name type="scientific">Callosobruchus maculatus</name>
    <name type="common">Southern cowpea weevil</name>
    <name type="synonym">Pulse bruchid</name>
    <dbReference type="NCBI Taxonomy" id="64391"/>
    <lineage>
        <taxon>Eukaryota</taxon>
        <taxon>Metazoa</taxon>
        <taxon>Ecdysozoa</taxon>
        <taxon>Arthropoda</taxon>
        <taxon>Hexapoda</taxon>
        <taxon>Insecta</taxon>
        <taxon>Pterygota</taxon>
        <taxon>Neoptera</taxon>
        <taxon>Endopterygota</taxon>
        <taxon>Coleoptera</taxon>
        <taxon>Polyphaga</taxon>
        <taxon>Cucujiformia</taxon>
        <taxon>Chrysomeloidea</taxon>
        <taxon>Chrysomelidae</taxon>
        <taxon>Bruchinae</taxon>
        <taxon>Bruchini</taxon>
        <taxon>Callosobruchus</taxon>
    </lineage>
</organism>
<sequence>MADCDRPFSPSRHCCCDDFRTDNSRRSVCRFISPRPVNIIETKVLYLLDTNVHRLQLHRYYNLEIEDQHQFAAALLKHRHTSMQ</sequence>
<dbReference type="EMBL" id="CAACVG010010323">
    <property type="protein sequence ID" value="VEN55561.1"/>
    <property type="molecule type" value="Genomic_DNA"/>
</dbReference>
<dbReference type="AlphaFoldDB" id="A0A653D7N6"/>
<keyword evidence="2" id="KW-1185">Reference proteome</keyword>
<reference evidence="1 2" key="1">
    <citation type="submission" date="2019-01" db="EMBL/GenBank/DDBJ databases">
        <authorList>
            <person name="Sayadi A."/>
        </authorList>
    </citation>
    <scope>NUCLEOTIDE SEQUENCE [LARGE SCALE GENOMIC DNA]</scope>
</reference>
<evidence type="ECO:0000313" key="2">
    <source>
        <dbReference type="Proteomes" id="UP000410492"/>
    </source>
</evidence>
<name>A0A653D7N6_CALMS</name>
<gene>
    <name evidence="1" type="ORF">CALMAC_LOCUS14707</name>
</gene>
<dbReference type="OrthoDB" id="10444968at2759"/>
<dbReference type="Proteomes" id="UP000410492">
    <property type="component" value="Unassembled WGS sequence"/>
</dbReference>
<accession>A0A653D7N6</accession>
<proteinExistence type="predicted"/>
<evidence type="ECO:0000313" key="1">
    <source>
        <dbReference type="EMBL" id="VEN55561.1"/>
    </source>
</evidence>
<protein>
    <submittedName>
        <fullName evidence="1">Uncharacterized protein</fullName>
    </submittedName>
</protein>